<comment type="similarity">
    <text evidence="1">Belongs to the universal stress protein A family.</text>
</comment>
<name>A0A939PE56_9ACTN</name>
<dbReference type="InterPro" id="IPR006015">
    <property type="entry name" value="Universal_stress_UspA"/>
</dbReference>
<evidence type="ECO:0000259" key="2">
    <source>
        <dbReference type="Pfam" id="PF00582"/>
    </source>
</evidence>
<dbReference type="Proteomes" id="UP000669179">
    <property type="component" value="Unassembled WGS sequence"/>
</dbReference>
<comment type="caution">
    <text evidence="3">The sequence shown here is derived from an EMBL/GenBank/DDBJ whole genome shotgun (WGS) entry which is preliminary data.</text>
</comment>
<keyword evidence="4" id="KW-1185">Reference proteome</keyword>
<dbReference type="InterPro" id="IPR006016">
    <property type="entry name" value="UspA"/>
</dbReference>
<evidence type="ECO:0000256" key="1">
    <source>
        <dbReference type="ARBA" id="ARBA00008791"/>
    </source>
</evidence>
<feature type="domain" description="UspA" evidence="2">
    <location>
        <begin position="6"/>
        <end position="145"/>
    </location>
</feature>
<dbReference type="EMBL" id="JAGEOJ010000011">
    <property type="protein sequence ID" value="MBO2450941.1"/>
    <property type="molecule type" value="Genomic_DNA"/>
</dbReference>
<protein>
    <submittedName>
        <fullName evidence="3">Universal stress protein</fullName>
    </submittedName>
</protein>
<accession>A0A939PE56</accession>
<evidence type="ECO:0000313" key="3">
    <source>
        <dbReference type="EMBL" id="MBO2450941.1"/>
    </source>
</evidence>
<feature type="domain" description="UspA" evidence="2">
    <location>
        <begin position="157"/>
        <end position="285"/>
    </location>
</feature>
<dbReference type="InterPro" id="IPR014729">
    <property type="entry name" value="Rossmann-like_a/b/a_fold"/>
</dbReference>
<dbReference type="RefSeq" id="WP_208258812.1">
    <property type="nucleotide sequence ID" value="NZ_JAGEOJ010000011.1"/>
</dbReference>
<dbReference type="PRINTS" id="PR01438">
    <property type="entry name" value="UNVRSLSTRESS"/>
</dbReference>
<dbReference type="PANTHER" id="PTHR46268">
    <property type="entry name" value="STRESS RESPONSE PROTEIN NHAX"/>
    <property type="match status" value="1"/>
</dbReference>
<proteinExistence type="inferred from homology"/>
<gene>
    <name evidence="3" type="ORF">J4573_27855</name>
</gene>
<sequence length="289" mass="30829">MADHTKIVVGVDGSPSSNRAVAWAADEAQRRQAGLRIVYSHEVWGDQWPFDLPSSVTGEGASAMDEPARHTLDAAAEQAGRGRPELSVTTGLLTESAASALQGEAGDAFEIVVGHRGLGGFTGLLLGSVSLKIAERAVSPVVIVRGDPAPARGEVAVGVDLVADGPVLEYAFDAAARRGSRLRVVHGWEVPGWVLDTPHPISLKELEERIRWNVIEAHAPYRKRFPGVQVVEDLPRDHPVEAMVAVSREVDLIVIGKHTQGDRFRIGATGHGILHHADCPVAVIPPNTN</sequence>
<dbReference type="Gene3D" id="3.40.50.620">
    <property type="entry name" value="HUPs"/>
    <property type="match status" value="2"/>
</dbReference>
<dbReference type="AlphaFoldDB" id="A0A939PE56"/>
<reference evidence="3" key="1">
    <citation type="submission" date="2021-03" db="EMBL/GenBank/DDBJ databases">
        <authorList>
            <person name="Kanchanasin P."/>
            <person name="Saeng-In P."/>
            <person name="Phongsopitanun W."/>
            <person name="Yuki M."/>
            <person name="Kudo T."/>
            <person name="Ohkuma M."/>
            <person name="Tanasupawat S."/>
        </authorList>
    </citation>
    <scope>NUCLEOTIDE SEQUENCE</scope>
    <source>
        <strain evidence="3">GKU 128</strain>
    </source>
</reference>
<dbReference type="PANTHER" id="PTHR46268:SF6">
    <property type="entry name" value="UNIVERSAL STRESS PROTEIN UP12"/>
    <property type="match status" value="1"/>
</dbReference>
<dbReference type="Pfam" id="PF00582">
    <property type="entry name" value="Usp"/>
    <property type="match status" value="2"/>
</dbReference>
<evidence type="ECO:0000313" key="4">
    <source>
        <dbReference type="Proteomes" id="UP000669179"/>
    </source>
</evidence>
<organism evidence="3 4">
    <name type="scientific">Actinomadura barringtoniae</name>
    <dbReference type="NCBI Taxonomy" id="1427535"/>
    <lineage>
        <taxon>Bacteria</taxon>
        <taxon>Bacillati</taxon>
        <taxon>Actinomycetota</taxon>
        <taxon>Actinomycetes</taxon>
        <taxon>Streptosporangiales</taxon>
        <taxon>Thermomonosporaceae</taxon>
        <taxon>Actinomadura</taxon>
    </lineage>
</organism>
<dbReference type="SUPFAM" id="SSF52402">
    <property type="entry name" value="Adenine nucleotide alpha hydrolases-like"/>
    <property type="match status" value="2"/>
</dbReference>